<keyword evidence="16 19" id="KW-0057">Aromatic amino acid biosynthesis</keyword>
<evidence type="ECO:0000256" key="14">
    <source>
        <dbReference type="ARBA" id="ARBA00022833"/>
    </source>
</evidence>
<dbReference type="InterPro" id="IPR050071">
    <property type="entry name" value="Dehydroquinate_synthase"/>
</dbReference>
<comment type="pathway">
    <text evidence="6 19">Metabolic intermediate biosynthesis; chorismate biosynthesis; chorismate from D-erythrose 4-phosphate and phosphoenolpyruvate: step 2/7.</text>
</comment>
<evidence type="ECO:0000256" key="6">
    <source>
        <dbReference type="ARBA" id="ARBA00004661"/>
    </source>
</evidence>
<feature type="binding site" evidence="19">
    <location>
        <begin position="161"/>
        <end position="164"/>
    </location>
    <ligand>
        <name>NAD(+)</name>
        <dbReference type="ChEBI" id="CHEBI:57540"/>
    </ligand>
</feature>
<comment type="subcellular location">
    <subcellularLocation>
        <location evidence="5 19">Cytoplasm</location>
    </subcellularLocation>
</comment>
<dbReference type="GO" id="GO:0003856">
    <property type="term" value="F:3-dehydroquinate synthase activity"/>
    <property type="evidence" value="ECO:0007669"/>
    <property type="project" value="UniProtKB-UniRule"/>
</dbReference>
<dbReference type="GO" id="GO:0000166">
    <property type="term" value="F:nucleotide binding"/>
    <property type="evidence" value="ECO:0007669"/>
    <property type="project" value="UniProtKB-KW"/>
</dbReference>
<dbReference type="RefSeq" id="WP_077388438.1">
    <property type="nucleotide sequence ID" value="NZ_CP019645.1"/>
</dbReference>
<comment type="function">
    <text evidence="4 19">Catalyzes the conversion of 3-deoxy-D-arabino-heptulosonate 7-phosphate (DAHP) to dehydroquinate (DHQ).</text>
</comment>
<protein>
    <recommendedName>
        <fullName evidence="9 19">3-dehydroquinate synthase</fullName>
        <shortName evidence="19">DHQS</shortName>
        <ecNumber evidence="8 19">4.2.3.4</ecNumber>
    </recommendedName>
</protein>
<dbReference type="Gene3D" id="1.20.1090.10">
    <property type="entry name" value="Dehydroquinate synthase-like - alpha domain"/>
    <property type="match status" value="1"/>
</dbReference>
<evidence type="ECO:0000256" key="17">
    <source>
        <dbReference type="ARBA" id="ARBA00023239"/>
    </source>
</evidence>
<evidence type="ECO:0000256" key="7">
    <source>
        <dbReference type="ARBA" id="ARBA00005412"/>
    </source>
</evidence>
<dbReference type="Pfam" id="PF01761">
    <property type="entry name" value="DHQ_synthase"/>
    <property type="match status" value="1"/>
</dbReference>
<gene>
    <name evidence="19" type="primary">aroB</name>
    <name evidence="22" type="ORF">XJ32_04020</name>
</gene>
<dbReference type="CDD" id="cd08195">
    <property type="entry name" value="DHQS"/>
    <property type="match status" value="1"/>
</dbReference>
<dbReference type="KEGG" id="hbl:XJ32_04020"/>
<evidence type="ECO:0000256" key="1">
    <source>
        <dbReference type="ARBA" id="ARBA00001393"/>
    </source>
</evidence>
<evidence type="ECO:0000259" key="21">
    <source>
        <dbReference type="Pfam" id="PF24621"/>
    </source>
</evidence>
<dbReference type="PANTHER" id="PTHR43622">
    <property type="entry name" value="3-DEHYDROQUINATE SYNTHASE"/>
    <property type="match status" value="1"/>
</dbReference>
<evidence type="ECO:0000256" key="18">
    <source>
        <dbReference type="ARBA" id="ARBA00023285"/>
    </source>
</evidence>
<dbReference type="PIRSF" id="PIRSF001455">
    <property type="entry name" value="DHQ_synth"/>
    <property type="match status" value="1"/>
</dbReference>
<keyword evidence="18 19" id="KW-0170">Cobalt</keyword>
<feature type="binding site" evidence="19">
    <location>
        <position position="134"/>
    </location>
    <ligand>
        <name>NAD(+)</name>
        <dbReference type="ChEBI" id="CHEBI:57540"/>
    </ligand>
</feature>
<dbReference type="InterPro" id="IPR016037">
    <property type="entry name" value="DHQ_synth_AroB"/>
</dbReference>
<keyword evidence="17 19" id="KW-0456">Lyase</keyword>
<evidence type="ECO:0000256" key="5">
    <source>
        <dbReference type="ARBA" id="ARBA00004496"/>
    </source>
</evidence>
<feature type="domain" description="3-dehydroquinate synthase N-terminal" evidence="20">
    <location>
        <begin position="59"/>
        <end position="171"/>
    </location>
</feature>
<dbReference type="InterPro" id="IPR030960">
    <property type="entry name" value="DHQS/DOIS_N"/>
</dbReference>
<keyword evidence="10 19" id="KW-0963">Cytoplasm</keyword>
<evidence type="ECO:0000256" key="9">
    <source>
        <dbReference type="ARBA" id="ARBA00017684"/>
    </source>
</evidence>
<dbReference type="GO" id="GO:0005737">
    <property type="term" value="C:cytoplasm"/>
    <property type="evidence" value="ECO:0007669"/>
    <property type="project" value="UniProtKB-SubCell"/>
</dbReference>
<feature type="binding site" evidence="19">
    <location>
        <position position="230"/>
    </location>
    <ligand>
        <name>Zn(2+)</name>
        <dbReference type="ChEBI" id="CHEBI:29105"/>
    </ligand>
</feature>
<comment type="similarity">
    <text evidence="7 19">Belongs to the sugar phosphate cyclases superfamily. Dehydroquinate synthase family.</text>
</comment>
<evidence type="ECO:0000256" key="15">
    <source>
        <dbReference type="ARBA" id="ARBA00023027"/>
    </source>
</evidence>
<organism evidence="22 23">
    <name type="scientific">Helicobacter bilis</name>
    <dbReference type="NCBI Taxonomy" id="37372"/>
    <lineage>
        <taxon>Bacteria</taxon>
        <taxon>Pseudomonadati</taxon>
        <taxon>Campylobacterota</taxon>
        <taxon>Epsilonproteobacteria</taxon>
        <taxon>Campylobacterales</taxon>
        <taxon>Helicobacteraceae</taxon>
        <taxon>Helicobacter</taxon>
    </lineage>
</organism>
<name>A0A1Q2LG48_9HELI</name>
<evidence type="ECO:0000256" key="4">
    <source>
        <dbReference type="ARBA" id="ARBA00003485"/>
    </source>
</evidence>
<dbReference type="GO" id="GO:0009073">
    <property type="term" value="P:aromatic amino acid family biosynthetic process"/>
    <property type="evidence" value="ECO:0007669"/>
    <property type="project" value="UniProtKB-KW"/>
</dbReference>
<comment type="cofactor">
    <cofactor evidence="3">
        <name>Zn(2+)</name>
        <dbReference type="ChEBI" id="CHEBI:29105"/>
    </cofactor>
</comment>
<keyword evidence="14 19" id="KW-0862">Zinc</keyword>
<dbReference type="FunFam" id="3.40.50.1970:FF:000007">
    <property type="entry name" value="Pentafunctional AROM polypeptide"/>
    <property type="match status" value="1"/>
</dbReference>
<sequence length="344" mass="38874">MKKNIIVNTGSQKYPVTIGKISSLKFEDKNILLITSKNLEHLYLEYVLSIIKAKSVSVCIIDDGETHKNMQTIDKILESAFSHKLHRNALMIALGGGVITDMVGFASGIFQRGIDFISIPTTLLAMVDASVGGKCGVNNKYGKNLIGLFHQPKQVFVDTIFLRTLPEREFLAGVAEIIKIFACFEYALLQDFNMRDIEFYIQRSIELKASVVTQDEKEKHGLRALLNYGHTFGHAIELESEYSEFLHGEAVSMGIVMANRLSVKLGILSSEISDFIHDLLKRVGLPTQYKIKDIDTFYNAFFYDKKSLDSKLHFVLLESKEVIKADIHNDIDKQILYEVLHEFA</sequence>
<evidence type="ECO:0000256" key="2">
    <source>
        <dbReference type="ARBA" id="ARBA00001911"/>
    </source>
</evidence>
<evidence type="ECO:0000256" key="10">
    <source>
        <dbReference type="ARBA" id="ARBA00022490"/>
    </source>
</evidence>
<keyword evidence="11 19" id="KW-0028">Amino-acid biosynthesis</keyword>
<dbReference type="EC" id="4.2.3.4" evidence="8 19"/>
<dbReference type="Proteomes" id="UP000188298">
    <property type="component" value="Chromosome"/>
</dbReference>
<comment type="catalytic activity">
    <reaction evidence="1 19">
        <text>7-phospho-2-dehydro-3-deoxy-D-arabino-heptonate = 3-dehydroquinate + phosphate</text>
        <dbReference type="Rhea" id="RHEA:21968"/>
        <dbReference type="ChEBI" id="CHEBI:32364"/>
        <dbReference type="ChEBI" id="CHEBI:43474"/>
        <dbReference type="ChEBI" id="CHEBI:58394"/>
        <dbReference type="EC" id="4.2.3.4"/>
    </reaction>
</comment>
<dbReference type="UniPathway" id="UPA00053">
    <property type="reaction ID" value="UER00085"/>
</dbReference>
<dbReference type="SUPFAM" id="SSF56796">
    <property type="entry name" value="Dehydroquinate synthase-like"/>
    <property type="match status" value="1"/>
</dbReference>
<dbReference type="GO" id="GO:0009423">
    <property type="term" value="P:chorismate biosynthetic process"/>
    <property type="evidence" value="ECO:0007669"/>
    <property type="project" value="UniProtKB-UniRule"/>
</dbReference>
<dbReference type="Pfam" id="PF24621">
    <property type="entry name" value="DHQS_C"/>
    <property type="match status" value="1"/>
</dbReference>
<dbReference type="GO" id="GO:0046872">
    <property type="term" value="F:metal ion binding"/>
    <property type="evidence" value="ECO:0007669"/>
    <property type="project" value="UniProtKB-KW"/>
</dbReference>
<keyword evidence="13 19" id="KW-0547">Nucleotide-binding</keyword>
<evidence type="ECO:0000256" key="16">
    <source>
        <dbReference type="ARBA" id="ARBA00023141"/>
    </source>
</evidence>
<evidence type="ECO:0000313" key="22">
    <source>
        <dbReference type="EMBL" id="AQQ59393.1"/>
    </source>
</evidence>
<evidence type="ECO:0000256" key="3">
    <source>
        <dbReference type="ARBA" id="ARBA00001947"/>
    </source>
</evidence>
<keyword evidence="15 19" id="KW-0520">NAD</keyword>
<feature type="binding site" evidence="19">
    <location>
        <position position="176"/>
    </location>
    <ligand>
        <name>Zn(2+)</name>
        <dbReference type="ChEBI" id="CHEBI:29105"/>
    </ligand>
</feature>
<dbReference type="PANTHER" id="PTHR43622:SF7">
    <property type="entry name" value="3-DEHYDROQUINATE SYNTHASE, CHLOROPLASTIC"/>
    <property type="match status" value="1"/>
</dbReference>
<proteinExistence type="inferred from homology"/>
<accession>A0A1Q2LG48</accession>
<feature type="binding site" evidence="19">
    <location>
        <begin position="121"/>
        <end position="122"/>
    </location>
    <ligand>
        <name>NAD(+)</name>
        <dbReference type="ChEBI" id="CHEBI:57540"/>
    </ligand>
</feature>
<feature type="binding site" evidence="19">
    <location>
        <begin position="97"/>
        <end position="101"/>
    </location>
    <ligand>
        <name>NAD(+)</name>
        <dbReference type="ChEBI" id="CHEBI:57540"/>
    </ligand>
</feature>
<dbReference type="GO" id="GO:0008652">
    <property type="term" value="P:amino acid biosynthetic process"/>
    <property type="evidence" value="ECO:0007669"/>
    <property type="project" value="UniProtKB-KW"/>
</dbReference>
<keyword evidence="12 19" id="KW-0479">Metal-binding</keyword>
<dbReference type="AlphaFoldDB" id="A0A1Q2LG48"/>
<evidence type="ECO:0000259" key="20">
    <source>
        <dbReference type="Pfam" id="PF01761"/>
    </source>
</evidence>
<evidence type="ECO:0000256" key="13">
    <source>
        <dbReference type="ARBA" id="ARBA00022741"/>
    </source>
</evidence>
<dbReference type="EMBL" id="CP019645">
    <property type="protein sequence ID" value="AQQ59393.1"/>
    <property type="molecule type" value="Genomic_DNA"/>
</dbReference>
<evidence type="ECO:0000256" key="19">
    <source>
        <dbReference type="HAMAP-Rule" id="MF_00110"/>
    </source>
</evidence>
<dbReference type="InterPro" id="IPR056179">
    <property type="entry name" value="DHQS_C"/>
</dbReference>
<dbReference type="InterPro" id="IPR030963">
    <property type="entry name" value="DHQ_synth_fam"/>
</dbReference>
<dbReference type="HAMAP" id="MF_00110">
    <property type="entry name" value="DHQ_synthase"/>
    <property type="match status" value="1"/>
</dbReference>
<evidence type="ECO:0000256" key="12">
    <source>
        <dbReference type="ARBA" id="ARBA00022723"/>
    </source>
</evidence>
<dbReference type="NCBIfam" id="TIGR01357">
    <property type="entry name" value="aroB"/>
    <property type="match status" value="1"/>
</dbReference>
<reference evidence="22 23" key="1">
    <citation type="submission" date="2017-02" db="EMBL/GenBank/DDBJ databases">
        <title>Whole genome sequencing of Helicobacter bilis strain AAQJH.</title>
        <authorList>
            <person name="Conlan S."/>
            <person name="Thomas P.J."/>
            <person name="Mullikin J."/>
            <person name="Palmore T.N."/>
            <person name="Frank K.M."/>
            <person name="Segre J.A."/>
        </authorList>
    </citation>
    <scope>NUCLEOTIDE SEQUENCE [LARGE SCALE GENOMIC DNA]</scope>
    <source>
        <strain evidence="22 23">AAQJH</strain>
    </source>
</reference>
<feature type="binding site" evidence="19">
    <location>
        <begin position="63"/>
        <end position="68"/>
    </location>
    <ligand>
        <name>NAD(+)</name>
        <dbReference type="ChEBI" id="CHEBI:57540"/>
    </ligand>
</feature>
<evidence type="ECO:0000313" key="23">
    <source>
        <dbReference type="Proteomes" id="UP000188298"/>
    </source>
</evidence>
<evidence type="ECO:0000256" key="11">
    <source>
        <dbReference type="ARBA" id="ARBA00022605"/>
    </source>
</evidence>
<feature type="binding site" evidence="19">
    <location>
        <position position="143"/>
    </location>
    <ligand>
        <name>NAD(+)</name>
        <dbReference type="ChEBI" id="CHEBI:57540"/>
    </ligand>
</feature>
<comment type="cofactor">
    <cofactor evidence="2 19">
        <name>NAD(+)</name>
        <dbReference type="ChEBI" id="CHEBI:57540"/>
    </cofactor>
</comment>
<dbReference type="Gene3D" id="3.40.50.1970">
    <property type="match status" value="1"/>
</dbReference>
<evidence type="ECO:0000256" key="8">
    <source>
        <dbReference type="ARBA" id="ARBA00013031"/>
    </source>
</evidence>
<comment type="cofactor">
    <cofactor evidence="19">
        <name>Co(2+)</name>
        <dbReference type="ChEBI" id="CHEBI:48828"/>
    </cofactor>
    <cofactor evidence="19">
        <name>Zn(2+)</name>
        <dbReference type="ChEBI" id="CHEBI:29105"/>
    </cofactor>
    <text evidence="19">Binds 1 divalent metal cation per subunit. Can use either Co(2+) or Zn(2+).</text>
</comment>
<feature type="binding site" evidence="19">
    <location>
        <position position="247"/>
    </location>
    <ligand>
        <name>Zn(2+)</name>
        <dbReference type="ChEBI" id="CHEBI:29105"/>
    </ligand>
</feature>
<feature type="domain" description="3-dehydroquinate synthase C-terminal" evidence="21">
    <location>
        <begin position="173"/>
        <end position="307"/>
    </location>
</feature>